<reference evidence="1 2" key="1">
    <citation type="submission" date="2019-08" db="EMBL/GenBank/DDBJ databases">
        <authorList>
            <person name="Liang Q."/>
        </authorList>
    </citation>
    <scope>NUCLEOTIDE SEQUENCE [LARGE SCALE GENOMIC DNA]</scope>
    <source>
        <strain evidence="1 2">V1718</strain>
    </source>
</reference>
<dbReference type="RefSeq" id="WP_146962936.1">
    <property type="nucleotide sequence ID" value="NZ_CP042467.1"/>
</dbReference>
<name>A0A5B8Y037_9DELT</name>
<protein>
    <submittedName>
        <fullName evidence="1">Uncharacterized protein</fullName>
    </submittedName>
</protein>
<evidence type="ECO:0000313" key="1">
    <source>
        <dbReference type="EMBL" id="QED29703.1"/>
    </source>
</evidence>
<dbReference type="KEGG" id="bbae:FRD01_21170"/>
<dbReference type="EMBL" id="CP042467">
    <property type="protein sequence ID" value="QED29703.1"/>
    <property type="molecule type" value="Genomic_DNA"/>
</dbReference>
<dbReference type="AlphaFoldDB" id="A0A5B8Y037"/>
<dbReference type="Proteomes" id="UP000321595">
    <property type="component" value="Chromosome"/>
</dbReference>
<keyword evidence="2" id="KW-1185">Reference proteome</keyword>
<dbReference type="PROSITE" id="PS51257">
    <property type="entry name" value="PROKAR_LIPOPROTEIN"/>
    <property type="match status" value="1"/>
</dbReference>
<organism evidence="1 2">
    <name type="scientific">Microvenator marinus</name>
    <dbReference type="NCBI Taxonomy" id="2600177"/>
    <lineage>
        <taxon>Bacteria</taxon>
        <taxon>Deltaproteobacteria</taxon>
        <taxon>Bradymonadales</taxon>
        <taxon>Microvenatoraceae</taxon>
        <taxon>Microvenator</taxon>
    </lineage>
</organism>
<accession>A0A5B8Y037</accession>
<proteinExistence type="predicted"/>
<sequence length="80" mass="8717">MRLIAIITILMLAGCKTSECEQLIRCCEAAAEHPGMGGACSMARDVAEPDKCESIIEAIRAMYEQTNQKDQIPAACLEQE</sequence>
<evidence type="ECO:0000313" key="2">
    <source>
        <dbReference type="Proteomes" id="UP000321595"/>
    </source>
</evidence>
<gene>
    <name evidence="1" type="ORF">FRD01_21170</name>
</gene>
<dbReference type="OrthoDB" id="5519185at2"/>